<dbReference type="InterPro" id="IPR011990">
    <property type="entry name" value="TPR-like_helical_dom_sf"/>
</dbReference>
<dbReference type="Pfam" id="PF13414">
    <property type="entry name" value="TPR_11"/>
    <property type="match status" value="1"/>
</dbReference>
<dbReference type="GO" id="GO:0008270">
    <property type="term" value="F:zinc ion binding"/>
    <property type="evidence" value="ECO:0007669"/>
    <property type="project" value="UniProtKB-KW"/>
</dbReference>
<dbReference type="OrthoDB" id="765884at2759"/>
<evidence type="ECO:0000256" key="3">
    <source>
        <dbReference type="ARBA" id="ARBA00022771"/>
    </source>
</evidence>
<evidence type="ECO:0000256" key="7">
    <source>
        <dbReference type="PROSITE-ProRule" id="PRU00339"/>
    </source>
</evidence>
<keyword evidence="8" id="KW-0175">Coiled coil</keyword>
<feature type="repeat" description="TPR" evidence="7">
    <location>
        <begin position="301"/>
        <end position="334"/>
    </location>
</feature>
<dbReference type="Pfam" id="PF13923">
    <property type="entry name" value="zf-C3HC4_2"/>
    <property type="match status" value="1"/>
</dbReference>
<dbReference type="OMA" id="TESACIV"/>
<dbReference type="SMART" id="SM00271">
    <property type="entry name" value="DnaJ"/>
    <property type="match status" value="1"/>
</dbReference>
<dbReference type="EMBL" id="JAGTXO010000002">
    <property type="protein sequence ID" value="KAG8469673.1"/>
    <property type="molecule type" value="Genomic_DNA"/>
</dbReference>
<dbReference type="InterPro" id="IPR019734">
    <property type="entry name" value="TPR_rpt"/>
</dbReference>
<evidence type="ECO:0000259" key="10">
    <source>
        <dbReference type="PROSITE" id="PS50089"/>
    </source>
</evidence>
<evidence type="ECO:0000313" key="11">
    <source>
        <dbReference type="EMBL" id="KAG8469673.1"/>
    </source>
</evidence>
<dbReference type="SUPFAM" id="SSF48452">
    <property type="entry name" value="TPR-like"/>
    <property type="match status" value="2"/>
</dbReference>
<dbReference type="InterPro" id="IPR013083">
    <property type="entry name" value="Znf_RING/FYVE/PHD"/>
</dbReference>
<keyword evidence="5" id="KW-0862">Zinc</keyword>
<dbReference type="InterPro" id="IPR017907">
    <property type="entry name" value="Znf_RING_CS"/>
</dbReference>
<keyword evidence="2" id="KW-0677">Repeat</keyword>
<keyword evidence="3 6" id="KW-0863">Zinc-finger</keyword>
<dbReference type="SMART" id="SM00028">
    <property type="entry name" value="TPR"/>
    <property type="match status" value="4"/>
</dbReference>
<organism evidence="11 12">
    <name type="scientific">Diacronema lutheri</name>
    <name type="common">Unicellular marine alga</name>
    <name type="synonym">Monochrysis lutheri</name>
    <dbReference type="NCBI Taxonomy" id="2081491"/>
    <lineage>
        <taxon>Eukaryota</taxon>
        <taxon>Haptista</taxon>
        <taxon>Haptophyta</taxon>
        <taxon>Pavlovophyceae</taxon>
        <taxon>Pavlovales</taxon>
        <taxon>Pavlovaceae</taxon>
        <taxon>Diacronema</taxon>
    </lineage>
</organism>
<keyword evidence="12" id="KW-1185">Reference proteome</keyword>
<evidence type="ECO:0000256" key="6">
    <source>
        <dbReference type="PROSITE-ProRule" id="PRU00175"/>
    </source>
</evidence>
<dbReference type="SMART" id="SM00184">
    <property type="entry name" value="RING"/>
    <property type="match status" value="1"/>
</dbReference>
<dbReference type="InterPro" id="IPR036869">
    <property type="entry name" value="J_dom_sf"/>
</dbReference>
<proteinExistence type="predicted"/>
<dbReference type="AlphaFoldDB" id="A0A8J6CJ93"/>
<evidence type="ECO:0000256" key="8">
    <source>
        <dbReference type="SAM" id="Coils"/>
    </source>
</evidence>
<dbReference type="Gene3D" id="3.30.40.10">
    <property type="entry name" value="Zinc/RING finger domain, C3HC4 (zinc finger)"/>
    <property type="match status" value="1"/>
</dbReference>
<evidence type="ECO:0000313" key="12">
    <source>
        <dbReference type="Proteomes" id="UP000751190"/>
    </source>
</evidence>
<dbReference type="SUPFAM" id="SSF57850">
    <property type="entry name" value="RING/U-box"/>
    <property type="match status" value="1"/>
</dbReference>
<accession>A0A8J6CJ93</accession>
<dbReference type="Proteomes" id="UP000751190">
    <property type="component" value="Unassembled WGS sequence"/>
</dbReference>
<dbReference type="PROSITE" id="PS50293">
    <property type="entry name" value="TPR_REGION"/>
    <property type="match status" value="1"/>
</dbReference>
<evidence type="ECO:0000256" key="1">
    <source>
        <dbReference type="ARBA" id="ARBA00022723"/>
    </source>
</evidence>
<evidence type="ECO:0000256" key="4">
    <source>
        <dbReference type="ARBA" id="ARBA00022803"/>
    </source>
</evidence>
<protein>
    <submittedName>
        <fullName evidence="11">Uncharacterized protein</fullName>
    </submittedName>
</protein>
<evidence type="ECO:0000259" key="9">
    <source>
        <dbReference type="PROSITE" id="PS50076"/>
    </source>
</evidence>
<dbReference type="PRINTS" id="PR00625">
    <property type="entry name" value="JDOMAIN"/>
</dbReference>
<dbReference type="SUPFAM" id="SSF46565">
    <property type="entry name" value="Chaperone J-domain"/>
    <property type="match status" value="1"/>
</dbReference>
<sequence length="574" mass="62837">MGFPLELCAEADENHVAEFICVICTSLVESPVASECSHIFCVGCIDQWLGRQEHRCPTCAAPIHRALQPLQQASPLAWRVLGRVRVRCPLAGCAWRGEYSEVGSHLTSSESHVGSSGGAAPGTAAGLREQAELKEEARHFKEAITLYSKSLAAEHAPLTLVGRGRVWLQLGQPQQAHADASAALALDGGCAPATSLLVRALVQLGRLDDAVRALDAVPVKDEALARIEESVDALVAADRAARDAYERGDFESARRLFSVVAEGSSCHSAQLWLARAELGMGQCDQAIRRTRDVLRDDPTNCAAFAVRGNAYLLRGEFDQAWKNLQQALRLDPDDAPTQHAAKKARKVQKAAEGAKAAAFERRFDEAVQLASLAIETADAPVRAPLRAMLYAERAAARLRLKDFKSCLEDAAQAIYGSDNECKSAALTRASALHALGRHEEALADMSALLRLYENDPQIKHAYHRANFEVRKMRRPDLYGLLRVPSVASAVEIKTAYRQRALELHPDKVPPSDLDGKKQAEARFKELGEALEILTDEFKRKLWDEGYDREAIDERVQAAQRAAREHTRDGCCGAH</sequence>
<dbReference type="InterPro" id="IPR001841">
    <property type="entry name" value="Znf_RING"/>
</dbReference>
<dbReference type="Pfam" id="PF14559">
    <property type="entry name" value="TPR_19"/>
    <property type="match status" value="1"/>
</dbReference>
<dbReference type="PROSITE" id="PS50005">
    <property type="entry name" value="TPR"/>
    <property type="match status" value="1"/>
</dbReference>
<dbReference type="Pfam" id="PF00226">
    <property type="entry name" value="DnaJ"/>
    <property type="match status" value="1"/>
</dbReference>
<evidence type="ECO:0000256" key="5">
    <source>
        <dbReference type="ARBA" id="ARBA00022833"/>
    </source>
</evidence>
<feature type="domain" description="J" evidence="9">
    <location>
        <begin position="476"/>
        <end position="546"/>
    </location>
</feature>
<dbReference type="InterPro" id="IPR001623">
    <property type="entry name" value="DnaJ_domain"/>
</dbReference>
<dbReference type="PROSITE" id="PS50076">
    <property type="entry name" value="DNAJ_2"/>
    <property type="match status" value="1"/>
</dbReference>
<reference evidence="11" key="1">
    <citation type="submission" date="2021-05" db="EMBL/GenBank/DDBJ databases">
        <title>The genome of the haptophyte Pavlova lutheri (Diacronema luteri, Pavlovales) - a model for lipid biosynthesis in eukaryotic algae.</title>
        <authorList>
            <person name="Hulatt C.J."/>
            <person name="Posewitz M.C."/>
        </authorList>
    </citation>
    <scope>NUCLEOTIDE SEQUENCE</scope>
    <source>
        <strain evidence="11">NIVA-4/92</strain>
    </source>
</reference>
<feature type="coiled-coil region" evidence="8">
    <location>
        <begin position="516"/>
        <end position="568"/>
    </location>
</feature>
<dbReference type="PROSITE" id="PS00518">
    <property type="entry name" value="ZF_RING_1"/>
    <property type="match status" value="1"/>
</dbReference>
<keyword evidence="4 7" id="KW-0802">TPR repeat</keyword>
<dbReference type="Gene3D" id="1.10.287.110">
    <property type="entry name" value="DnaJ domain"/>
    <property type="match status" value="1"/>
</dbReference>
<keyword evidence="1" id="KW-0479">Metal-binding</keyword>
<dbReference type="PROSITE" id="PS50089">
    <property type="entry name" value="ZF_RING_2"/>
    <property type="match status" value="1"/>
</dbReference>
<dbReference type="GO" id="GO:0005737">
    <property type="term" value="C:cytoplasm"/>
    <property type="evidence" value="ECO:0007669"/>
    <property type="project" value="UniProtKB-ARBA"/>
</dbReference>
<name>A0A8J6CJ93_DIALT</name>
<evidence type="ECO:0000256" key="2">
    <source>
        <dbReference type="ARBA" id="ARBA00022737"/>
    </source>
</evidence>
<dbReference type="CDD" id="cd06257">
    <property type="entry name" value="DnaJ"/>
    <property type="match status" value="1"/>
</dbReference>
<dbReference type="Gene3D" id="1.25.40.10">
    <property type="entry name" value="Tetratricopeptide repeat domain"/>
    <property type="match status" value="3"/>
</dbReference>
<dbReference type="PANTHER" id="PTHR45188">
    <property type="entry name" value="DNAJ PROTEIN P58IPK HOMOLOG"/>
    <property type="match status" value="1"/>
</dbReference>
<dbReference type="Pfam" id="PF13432">
    <property type="entry name" value="TPR_16"/>
    <property type="match status" value="1"/>
</dbReference>
<feature type="domain" description="RING-type" evidence="10">
    <location>
        <begin position="21"/>
        <end position="59"/>
    </location>
</feature>
<dbReference type="PANTHER" id="PTHR45188:SF2">
    <property type="entry name" value="DNAJ HOMOLOG SUBFAMILY C MEMBER 7"/>
    <property type="match status" value="1"/>
</dbReference>
<gene>
    <name evidence="11" type="ORF">KFE25_006128</name>
</gene>
<comment type="caution">
    <text evidence="11">The sequence shown here is derived from an EMBL/GenBank/DDBJ whole genome shotgun (WGS) entry which is preliminary data.</text>
</comment>